<dbReference type="RefSeq" id="WP_203773039.1">
    <property type="nucleotide sequence ID" value="NZ_BAAABO010000028.1"/>
</dbReference>
<dbReference type="PANTHER" id="PTHR42847:SF4">
    <property type="entry name" value="ALKANESULFONATE MONOOXYGENASE-RELATED"/>
    <property type="match status" value="1"/>
</dbReference>
<reference evidence="6 7" key="1">
    <citation type="submission" date="2021-01" db="EMBL/GenBank/DDBJ databases">
        <title>Whole genome shotgun sequence of Actinoplanes deccanensis NBRC 13994.</title>
        <authorList>
            <person name="Komaki H."/>
            <person name="Tamura T."/>
        </authorList>
    </citation>
    <scope>NUCLEOTIDE SEQUENCE [LARGE SCALE GENOMIC DNA]</scope>
    <source>
        <strain evidence="6 7">NBRC 13994</strain>
    </source>
</reference>
<dbReference type="InterPro" id="IPR011251">
    <property type="entry name" value="Luciferase-like_dom"/>
</dbReference>
<dbReference type="PANTHER" id="PTHR42847">
    <property type="entry name" value="ALKANESULFONATE MONOOXYGENASE"/>
    <property type="match status" value="1"/>
</dbReference>
<proteinExistence type="predicted"/>
<keyword evidence="4" id="KW-0503">Monooxygenase</keyword>
<keyword evidence="3" id="KW-0560">Oxidoreductase</keyword>
<gene>
    <name evidence="6" type="ORF">Ade02nite_69130</name>
</gene>
<sequence>MELGIALPTSGALASVSNIARVAREAERLEYAAVWTYERLLRPLAKIMPGPDGSPQRIPEDYRETYEPLETLSYVAGLTERIKLGTSIIDALLHVPVVLARRFATLDQLSGGRVVAGIGQGWMPQEFATANVPLKRRGAGLDEVVAAMRACWGPDPVEYQGRFYAIEASEVNPKPVQPHVPIIVGANTEAGLRRAARIADGVNPNAFSYDQTVAAAATFRSAAAELGRDADALTVTARANVPITTDPLGDGRPFLGGSPTEIAGDLKRLDEAGVDHVLFYNLAADDLDTHLRLMDELRTRA</sequence>
<keyword evidence="2" id="KW-0288">FMN</keyword>
<dbReference type="EMBL" id="BOMI01000144">
    <property type="protein sequence ID" value="GID78272.1"/>
    <property type="molecule type" value="Genomic_DNA"/>
</dbReference>
<feature type="domain" description="Luciferase-like" evidence="5">
    <location>
        <begin position="8"/>
        <end position="243"/>
    </location>
</feature>
<evidence type="ECO:0000256" key="1">
    <source>
        <dbReference type="ARBA" id="ARBA00022630"/>
    </source>
</evidence>
<evidence type="ECO:0000313" key="6">
    <source>
        <dbReference type="EMBL" id="GID78272.1"/>
    </source>
</evidence>
<dbReference type="InterPro" id="IPR019921">
    <property type="entry name" value="Lucif-like_OxRdtase_Rv2161c"/>
</dbReference>
<keyword evidence="1" id="KW-0285">Flavoprotein</keyword>
<keyword evidence="7" id="KW-1185">Reference proteome</keyword>
<dbReference type="SUPFAM" id="SSF51679">
    <property type="entry name" value="Bacterial luciferase-like"/>
    <property type="match status" value="1"/>
</dbReference>
<organism evidence="6 7">
    <name type="scientific">Paractinoplanes deccanensis</name>
    <dbReference type="NCBI Taxonomy" id="113561"/>
    <lineage>
        <taxon>Bacteria</taxon>
        <taxon>Bacillati</taxon>
        <taxon>Actinomycetota</taxon>
        <taxon>Actinomycetes</taxon>
        <taxon>Micromonosporales</taxon>
        <taxon>Micromonosporaceae</taxon>
        <taxon>Paractinoplanes</taxon>
    </lineage>
</organism>
<protein>
    <submittedName>
        <fullName evidence="6">LLM class F420-dependent oxidoreductase</fullName>
    </submittedName>
</protein>
<dbReference type="Pfam" id="PF00296">
    <property type="entry name" value="Bac_luciferase"/>
    <property type="match status" value="1"/>
</dbReference>
<name>A0ABQ3YE57_9ACTN</name>
<dbReference type="Gene3D" id="3.20.20.30">
    <property type="entry name" value="Luciferase-like domain"/>
    <property type="match status" value="1"/>
</dbReference>
<dbReference type="Proteomes" id="UP000609879">
    <property type="component" value="Unassembled WGS sequence"/>
</dbReference>
<dbReference type="InterPro" id="IPR036661">
    <property type="entry name" value="Luciferase-like_sf"/>
</dbReference>
<dbReference type="NCBIfam" id="TIGR03619">
    <property type="entry name" value="F420_Rv2161c"/>
    <property type="match status" value="1"/>
</dbReference>
<evidence type="ECO:0000256" key="2">
    <source>
        <dbReference type="ARBA" id="ARBA00022643"/>
    </source>
</evidence>
<evidence type="ECO:0000256" key="4">
    <source>
        <dbReference type="ARBA" id="ARBA00023033"/>
    </source>
</evidence>
<comment type="caution">
    <text evidence="6">The sequence shown here is derived from an EMBL/GenBank/DDBJ whole genome shotgun (WGS) entry which is preliminary data.</text>
</comment>
<evidence type="ECO:0000313" key="7">
    <source>
        <dbReference type="Proteomes" id="UP000609879"/>
    </source>
</evidence>
<evidence type="ECO:0000259" key="5">
    <source>
        <dbReference type="Pfam" id="PF00296"/>
    </source>
</evidence>
<accession>A0ABQ3YE57</accession>
<evidence type="ECO:0000256" key="3">
    <source>
        <dbReference type="ARBA" id="ARBA00023002"/>
    </source>
</evidence>
<dbReference type="InterPro" id="IPR050172">
    <property type="entry name" value="SsuD_RutA_monooxygenase"/>
</dbReference>